<protein>
    <submittedName>
        <fullName evidence="1">Integrase</fullName>
    </submittedName>
</protein>
<reference evidence="1 2" key="1">
    <citation type="submission" date="2019-10" db="EMBL/GenBank/DDBJ databases">
        <title>Evaluation of single-gene subtyping targets for Pseudomonas.</title>
        <authorList>
            <person name="Reichler S.J."/>
            <person name="Orsi R.H."/>
            <person name="Wiedmann M."/>
            <person name="Martin N.H."/>
            <person name="Murphy S.I."/>
        </authorList>
    </citation>
    <scope>NUCLEOTIDE SEQUENCE [LARGE SCALE GENOMIC DNA]</scope>
    <source>
        <strain evidence="1 2">FSL R10-2932</strain>
    </source>
</reference>
<sequence length="85" mass="9914">MGCSNLVITRDDIKKYFCFIRYHDELLDVGLITPDEHHVATNEKRFVWENQILIRYPASIVNEIRVDADLRPIGVWSPTNIGVWS</sequence>
<dbReference type="Proteomes" id="UP000447574">
    <property type="component" value="Unassembled WGS sequence"/>
</dbReference>
<evidence type="ECO:0000313" key="1">
    <source>
        <dbReference type="EMBL" id="MQT77249.1"/>
    </source>
</evidence>
<name>A0A7X1WYS6_9PSED</name>
<organism evidence="1 2">
    <name type="scientific">Pseudomonas helleri</name>
    <dbReference type="NCBI Taxonomy" id="1608996"/>
    <lineage>
        <taxon>Bacteria</taxon>
        <taxon>Pseudomonadati</taxon>
        <taxon>Pseudomonadota</taxon>
        <taxon>Gammaproteobacteria</taxon>
        <taxon>Pseudomonadales</taxon>
        <taxon>Pseudomonadaceae</taxon>
        <taxon>Pseudomonas</taxon>
    </lineage>
</organism>
<comment type="caution">
    <text evidence="1">The sequence shown here is derived from an EMBL/GenBank/DDBJ whole genome shotgun (WGS) entry which is preliminary data.</text>
</comment>
<accession>A0A7X1WYS6</accession>
<gene>
    <name evidence="1" type="ORF">GHO37_23605</name>
</gene>
<proteinExistence type="predicted"/>
<dbReference type="EMBL" id="WIWF01000140">
    <property type="protein sequence ID" value="MQT77249.1"/>
    <property type="molecule type" value="Genomic_DNA"/>
</dbReference>
<evidence type="ECO:0000313" key="2">
    <source>
        <dbReference type="Proteomes" id="UP000447574"/>
    </source>
</evidence>
<dbReference type="AlphaFoldDB" id="A0A7X1WYS6"/>